<dbReference type="InterPro" id="IPR036640">
    <property type="entry name" value="ABC1_TM_sf"/>
</dbReference>
<keyword evidence="5" id="KW-0067">ATP-binding</keyword>
<evidence type="ECO:0000259" key="10">
    <source>
        <dbReference type="PROSITE" id="PS50893"/>
    </source>
</evidence>
<dbReference type="FunFam" id="3.40.50.300:FF:000913">
    <property type="entry name" value="ABC multidrug transporter SitT"/>
    <property type="match status" value="1"/>
</dbReference>
<accession>A0A0C3DIA9</accession>
<dbReference type="FunCoup" id="A0A0C3DIA9">
    <property type="interactions" value="13"/>
</dbReference>
<dbReference type="GO" id="GO:0015421">
    <property type="term" value="F:ABC-type oligopeptide transporter activity"/>
    <property type="evidence" value="ECO:0007669"/>
    <property type="project" value="TreeGrafter"/>
</dbReference>
<evidence type="ECO:0000256" key="8">
    <source>
        <dbReference type="SAM" id="MobiDB-lite"/>
    </source>
</evidence>
<feature type="transmembrane region" description="Helical" evidence="9">
    <location>
        <begin position="1024"/>
        <end position="1044"/>
    </location>
</feature>
<sequence>MVEEDAPGLEEKVTSTGGVASSVKPSPRAFTGVFHKHDEKHHPEKSIDAQVDDMPADSVHPVGFTELFRYSTPFELSLDALGILCAIGGGAAQPLMTLIFSRLMQDFITFSTAGLVYDNVQQSGNATAISVAQQSLDSAIDQFRRNVALDASYLTYIGLAMFVCTYVYMCAWVYTGEVNAKRIREKYFQAILRQDIAYSDKVGAGEVATRIETDTHLVQQAISEKVAIVISSISSFFTGFAIAYARCWQLALAMSSILPCLVLTGAFMSKFVSKYTKQSLQQVAESGTLSEEVISTVRTAHAFGSQMVLGALFDKKMNSIRLIDAKLAITNGFSFALIYFLNYAAYALAFNFGTTLINEGHADAGQVINAFMAVLFGSFSLTLLGPELLAITNGRGAAVKLFATIERVPDIDSASLEGLKPQNVFGRITLEDVQFSYPARPDVPILKGVSLTFEAGKTAALVGASGSGKSTIVSLVERFYDPLSGSVKLDGVVLPDLNLKWLRSQIGLVSQEPVLFSTTVKENVAHGLIGSPYEHASEEEKFKLIKEACIKSNADGFITKLPQGYDSMVGERGFLLSGGQKQRVAIARAIVSDPRILLLDEATSALDTQSEGVVQDALDKASAGRTTISIAHRLSTIKNVDQIFVMGEGTVLEQGTHHELLRNEGPYAQLVQAQKLREAETQNAETLDDNSHGNIVVVSSSDKENIDAKEIPLQRRDTRSSLASNLAREKSAERKRNEIDVGGYSLFYLFRRMGGLARPWYTVYAIGVVGSIVAGMIYPVFSIIYAKAIVAFSEPDPAVRRYDGNMNALWFFVIAIVAAISSLILTYCFTLASAELTAKLRILSFRTVLRQDIHFFDREENNTGSLTAEVNDNPQKVNGMAGVNLGAIVRAVSTLTGGAVVALAYAWKPALVGIACIPLVISASYIRLRIVVLKDQQNRSAHADSAKVACEAAGAIRTVSSLTREAGCLRLYSSSLDEPLRRSNRTSLWANLIFAFSQSSSFWVLALMFWYGGTLVSRFEISTTALFVTLMATTFAAIQAGMVFQSVPDMSAARGAAASIIKLFDTVPEIEVDSTDMKTFAQKSVQGRICLKDVHFHYPTRPSVRVLRGLNLTVEPGTYVALVGASGCGKSTVIQLIERFYDPLIGQVLLDDEPVNEYNVQEYRKQIALVSQEPTLYSGTIRFNVLLGATKPISEVTQEEIEAACRDSNILEFIQSLPDGFETQVGGKGSQLSGGQKQRIAIARALLRRPKVLLLDEATSALDSNSEKIVQDALDKAARRWTTIAIAHRLSTIQNADCIYFIKEGRVSEAGTHDELLALRGDYYGYVQLQLLRK</sequence>
<dbReference type="OrthoDB" id="6500128at2759"/>
<keyword evidence="13" id="KW-1185">Reference proteome</keyword>
<proteinExistence type="inferred from homology"/>
<evidence type="ECO:0000313" key="12">
    <source>
        <dbReference type="EMBL" id="KIM60445.1"/>
    </source>
</evidence>
<dbReference type="PROSITE" id="PS00211">
    <property type="entry name" value="ABC_TRANSPORTER_1"/>
    <property type="match status" value="2"/>
</dbReference>
<evidence type="ECO:0000256" key="6">
    <source>
        <dbReference type="ARBA" id="ARBA00022989"/>
    </source>
</evidence>
<evidence type="ECO:0000313" key="13">
    <source>
        <dbReference type="Proteomes" id="UP000053989"/>
    </source>
</evidence>
<feature type="domain" description="ABC transmembrane type-1" evidence="11">
    <location>
        <begin position="765"/>
        <end position="1052"/>
    </location>
</feature>
<dbReference type="InterPro" id="IPR003439">
    <property type="entry name" value="ABC_transporter-like_ATP-bd"/>
</dbReference>
<keyword evidence="7 9" id="KW-0472">Membrane</keyword>
<feature type="transmembrane region" description="Helical" evidence="9">
    <location>
        <begin position="366"/>
        <end position="385"/>
    </location>
</feature>
<dbReference type="InterPro" id="IPR003593">
    <property type="entry name" value="AAA+_ATPase"/>
</dbReference>
<feature type="transmembrane region" description="Helical" evidence="9">
    <location>
        <begin position="911"/>
        <end position="930"/>
    </location>
</feature>
<dbReference type="PANTHER" id="PTHR43394:SF27">
    <property type="entry name" value="ATP-DEPENDENT TRANSLOCASE ABCB1-LIKE"/>
    <property type="match status" value="1"/>
</dbReference>
<dbReference type="Proteomes" id="UP000053989">
    <property type="component" value="Unassembled WGS sequence"/>
</dbReference>
<evidence type="ECO:0000256" key="2">
    <source>
        <dbReference type="ARBA" id="ARBA00007577"/>
    </source>
</evidence>
<dbReference type="HOGENOM" id="CLU_000604_17_2_1"/>
<dbReference type="CDD" id="cd18578">
    <property type="entry name" value="ABC_6TM_Pgp_ABCB1_D2_like"/>
    <property type="match status" value="1"/>
</dbReference>
<keyword evidence="6 9" id="KW-1133">Transmembrane helix</keyword>
<evidence type="ECO:0000259" key="11">
    <source>
        <dbReference type="PROSITE" id="PS50929"/>
    </source>
</evidence>
<feature type="domain" description="ABC transporter" evidence="10">
    <location>
        <begin position="1089"/>
        <end position="1329"/>
    </location>
</feature>
<reference evidence="12 13" key="1">
    <citation type="submission" date="2014-04" db="EMBL/GenBank/DDBJ databases">
        <authorList>
            <consortium name="DOE Joint Genome Institute"/>
            <person name="Kuo A."/>
            <person name="Kohler A."/>
            <person name="Nagy L.G."/>
            <person name="Floudas D."/>
            <person name="Copeland A."/>
            <person name="Barry K.W."/>
            <person name="Cichocki N."/>
            <person name="Veneault-Fourrey C."/>
            <person name="LaButti K."/>
            <person name="Lindquist E.A."/>
            <person name="Lipzen A."/>
            <person name="Lundell T."/>
            <person name="Morin E."/>
            <person name="Murat C."/>
            <person name="Sun H."/>
            <person name="Tunlid A."/>
            <person name="Henrissat B."/>
            <person name="Grigoriev I.V."/>
            <person name="Hibbett D.S."/>
            <person name="Martin F."/>
            <person name="Nordberg H.P."/>
            <person name="Cantor M.N."/>
            <person name="Hua S.X."/>
        </authorList>
    </citation>
    <scope>NUCLEOTIDE SEQUENCE [LARGE SCALE GENOMIC DNA]</scope>
    <source>
        <strain evidence="12 13">Foug A</strain>
    </source>
</reference>
<dbReference type="CDD" id="cd18577">
    <property type="entry name" value="ABC_6TM_Pgp_ABCB1_D1_like"/>
    <property type="match status" value="1"/>
</dbReference>
<dbReference type="GO" id="GO:0016887">
    <property type="term" value="F:ATP hydrolysis activity"/>
    <property type="evidence" value="ECO:0007669"/>
    <property type="project" value="InterPro"/>
</dbReference>
<feature type="transmembrane region" description="Helical" evidence="9">
    <location>
        <begin position="883"/>
        <end position="905"/>
    </location>
</feature>
<comment type="similarity">
    <text evidence="2">Belongs to the ABC transporter superfamily. ABCB family. Multidrug resistance exporter (TC 3.A.1.201) subfamily.</text>
</comment>
<dbReference type="SUPFAM" id="SSF90123">
    <property type="entry name" value="ABC transporter transmembrane region"/>
    <property type="match status" value="2"/>
</dbReference>
<reference evidence="13" key="2">
    <citation type="submission" date="2015-01" db="EMBL/GenBank/DDBJ databases">
        <title>Evolutionary Origins and Diversification of the Mycorrhizal Mutualists.</title>
        <authorList>
            <consortium name="DOE Joint Genome Institute"/>
            <consortium name="Mycorrhizal Genomics Consortium"/>
            <person name="Kohler A."/>
            <person name="Kuo A."/>
            <person name="Nagy L.G."/>
            <person name="Floudas D."/>
            <person name="Copeland A."/>
            <person name="Barry K.W."/>
            <person name="Cichocki N."/>
            <person name="Veneault-Fourrey C."/>
            <person name="LaButti K."/>
            <person name="Lindquist E.A."/>
            <person name="Lipzen A."/>
            <person name="Lundell T."/>
            <person name="Morin E."/>
            <person name="Murat C."/>
            <person name="Riley R."/>
            <person name="Ohm R."/>
            <person name="Sun H."/>
            <person name="Tunlid A."/>
            <person name="Henrissat B."/>
            <person name="Grigoriev I.V."/>
            <person name="Hibbett D.S."/>
            <person name="Martin F."/>
        </authorList>
    </citation>
    <scope>NUCLEOTIDE SEQUENCE [LARGE SCALE GENOMIC DNA]</scope>
    <source>
        <strain evidence="13">Foug A</strain>
    </source>
</reference>
<dbReference type="Gene3D" id="3.40.50.300">
    <property type="entry name" value="P-loop containing nucleotide triphosphate hydrolases"/>
    <property type="match status" value="2"/>
</dbReference>
<comment type="subcellular location">
    <subcellularLocation>
        <location evidence="1">Membrane</location>
        <topology evidence="1">Multi-pass membrane protein</topology>
    </subcellularLocation>
</comment>
<evidence type="ECO:0000256" key="1">
    <source>
        <dbReference type="ARBA" id="ARBA00004141"/>
    </source>
</evidence>
<dbReference type="SMART" id="SM00382">
    <property type="entry name" value="AAA"/>
    <property type="match status" value="2"/>
</dbReference>
<dbReference type="FunFam" id="3.40.50.300:FF:000251">
    <property type="entry name" value="ABC transporter B family member 19"/>
    <property type="match status" value="1"/>
</dbReference>
<keyword evidence="4" id="KW-0547">Nucleotide-binding</keyword>
<evidence type="ECO:0000256" key="5">
    <source>
        <dbReference type="ARBA" id="ARBA00022840"/>
    </source>
</evidence>
<dbReference type="PANTHER" id="PTHR43394">
    <property type="entry name" value="ATP-DEPENDENT PERMEASE MDL1, MITOCHONDRIAL"/>
    <property type="match status" value="1"/>
</dbReference>
<dbReference type="PROSITE" id="PS50929">
    <property type="entry name" value="ABC_TM1F"/>
    <property type="match status" value="2"/>
</dbReference>
<dbReference type="STRING" id="1036808.A0A0C3DIA9"/>
<feature type="transmembrane region" description="Helical" evidence="9">
    <location>
        <begin position="988"/>
        <end position="1012"/>
    </location>
</feature>
<feature type="region of interest" description="Disordered" evidence="8">
    <location>
        <begin position="1"/>
        <end position="26"/>
    </location>
</feature>
<evidence type="ECO:0000256" key="4">
    <source>
        <dbReference type="ARBA" id="ARBA00022741"/>
    </source>
</evidence>
<dbReference type="GO" id="GO:0005743">
    <property type="term" value="C:mitochondrial inner membrane"/>
    <property type="evidence" value="ECO:0007669"/>
    <property type="project" value="TreeGrafter"/>
</dbReference>
<keyword evidence="3 9" id="KW-0812">Transmembrane</keyword>
<evidence type="ECO:0000256" key="3">
    <source>
        <dbReference type="ARBA" id="ARBA00022692"/>
    </source>
</evidence>
<feature type="transmembrane region" description="Helical" evidence="9">
    <location>
        <begin position="153"/>
        <end position="174"/>
    </location>
</feature>
<dbReference type="InterPro" id="IPR027417">
    <property type="entry name" value="P-loop_NTPase"/>
</dbReference>
<dbReference type="InParanoid" id="A0A0C3DIA9"/>
<evidence type="ECO:0000256" key="7">
    <source>
        <dbReference type="ARBA" id="ARBA00023136"/>
    </source>
</evidence>
<dbReference type="GO" id="GO:0090374">
    <property type="term" value="P:oligopeptide export from mitochondrion"/>
    <property type="evidence" value="ECO:0007669"/>
    <property type="project" value="TreeGrafter"/>
</dbReference>
<dbReference type="Gene3D" id="1.20.1560.10">
    <property type="entry name" value="ABC transporter type 1, transmembrane domain"/>
    <property type="match status" value="1"/>
</dbReference>
<feature type="transmembrane region" description="Helical" evidence="9">
    <location>
        <begin position="325"/>
        <end position="346"/>
    </location>
</feature>
<dbReference type="GO" id="GO:0005524">
    <property type="term" value="F:ATP binding"/>
    <property type="evidence" value="ECO:0007669"/>
    <property type="project" value="UniProtKB-KW"/>
</dbReference>
<organism evidence="12 13">
    <name type="scientific">Scleroderma citrinum Foug A</name>
    <dbReference type="NCBI Taxonomy" id="1036808"/>
    <lineage>
        <taxon>Eukaryota</taxon>
        <taxon>Fungi</taxon>
        <taxon>Dikarya</taxon>
        <taxon>Basidiomycota</taxon>
        <taxon>Agaricomycotina</taxon>
        <taxon>Agaricomycetes</taxon>
        <taxon>Agaricomycetidae</taxon>
        <taxon>Boletales</taxon>
        <taxon>Sclerodermatineae</taxon>
        <taxon>Sclerodermataceae</taxon>
        <taxon>Scleroderma</taxon>
    </lineage>
</organism>
<feature type="transmembrane region" description="Helical" evidence="9">
    <location>
        <begin position="761"/>
        <end position="788"/>
    </location>
</feature>
<feature type="domain" description="ABC transmembrane type-1" evidence="11">
    <location>
        <begin position="80"/>
        <end position="393"/>
    </location>
</feature>
<protein>
    <submittedName>
        <fullName evidence="12">Uncharacterized protein</fullName>
    </submittedName>
</protein>
<feature type="transmembrane region" description="Helical" evidence="9">
    <location>
        <begin position="808"/>
        <end position="832"/>
    </location>
</feature>
<dbReference type="InterPro" id="IPR011527">
    <property type="entry name" value="ABC1_TM_dom"/>
</dbReference>
<dbReference type="InterPro" id="IPR017871">
    <property type="entry name" value="ABC_transporter-like_CS"/>
</dbReference>
<dbReference type="SUPFAM" id="SSF52540">
    <property type="entry name" value="P-loop containing nucleoside triphosphate hydrolases"/>
    <property type="match status" value="2"/>
</dbReference>
<dbReference type="EMBL" id="KN822062">
    <property type="protein sequence ID" value="KIM60445.1"/>
    <property type="molecule type" value="Genomic_DNA"/>
</dbReference>
<name>A0A0C3DIA9_9AGAM</name>
<dbReference type="Pfam" id="PF00664">
    <property type="entry name" value="ABC_membrane"/>
    <property type="match status" value="2"/>
</dbReference>
<dbReference type="InterPro" id="IPR039421">
    <property type="entry name" value="Type_1_exporter"/>
</dbReference>
<dbReference type="CDD" id="cd03249">
    <property type="entry name" value="ABC_MTABC3_MDL1_MDL2"/>
    <property type="match status" value="2"/>
</dbReference>
<feature type="transmembrane region" description="Helical" evidence="9">
    <location>
        <begin position="251"/>
        <end position="272"/>
    </location>
</feature>
<dbReference type="Pfam" id="PF00005">
    <property type="entry name" value="ABC_tran"/>
    <property type="match status" value="2"/>
</dbReference>
<gene>
    <name evidence="12" type="ORF">SCLCIDRAFT_1216884</name>
</gene>
<feature type="domain" description="ABC transporter" evidence="10">
    <location>
        <begin position="428"/>
        <end position="673"/>
    </location>
</feature>
<evidence type="ECO:0000256" key="9">
    <source>
        <dbReference type="SAM" id="Phobius"/>
    </source>
</evidence>
<dbReference type="PROSITE" id="PS50893">
    <property type="entry name" value="ABC_TRANSPORTER_2"/>
    <property type="match status" value="2"/>
</dbReference>
<feature type="transmembrane region" description="Helical" evidence="9">
    <location>
        <begin position="226"/>
        <end position="245"/>
    </location>
</feature>